<protein>
    <submittedName>
        <fullName evidence="3">Transporter</fullName>
    </submittedName>
</protein>
<evidence type="ECO:0000256" key="1">
    <source>
        <dbReference type="SAM" id="MobiDB-lite"/>
    </source>
</evidence>
<dbReference type="Proteomes" id="UP001230685">
    <property type="component" value="Unassembled WGS sequence"/>
</dbReference>
<organism evidence="3 4">
    <name type="scientific">Sphingomonas aurea</name>
    <dbReference type="NCBI Taxonomy" id="3063994"/>
    <lineage>
        <taxon>Bacteria</taxon>
        <taxon>Pseudomonadati</taxon>
        <taxon>Pseudomonadota</taxon>
        <taxon>Alphaproteobacteria</taxon>
        <taxon>Sphingomonadales</taxon>
        <taxon>Sphingomonadaceae</taxon>
        <taxon>Sphingomonas</taxon>
    </lineage>
</organism>
<dbReference type="EMBL" id="JAUUDS010000005">
    <property type="protein sequence ID" value="MDP1027660.1"/>
    <property type="molecule type" value="Genomic_DNA"/>
</dbReference>
<evidence type="ECO:0000313" key="4">
    <source>
        <dbReference type="Proteomes" id="UP001230685"/>
    </source>
</evidence>
<dbReference type="Pfam" id="PF13557">
    <property type="entry name" value="Phenol_MetA_deg"/>
    <property type="match status" value="1"/>
</dbReference>
<reference evidence="3 4" key="1">
    <citation type="submission" date="2023-07" db="EMBL/GenBank/DDBJ databases">
        <authorList>
            <person name="Kim M.K."/>
        </authorList>
    </citation>
    <scope>NUCLEOTIDE SEQUENCE [LARGE SCALE GENOMIC DNA]</scope>
    <source>
        <strain evidence="3 4">KR1UV-12</strain>
    </source>
</reference>
<evidence type="ECO:0000313" key="3">
    <source>
        <dbReference type="EMBL" id="MDP1027660.1"/>
    </source>
</evidence>
<feature type="region of interest" description="Disordered" evidence="1">
    <location>
        <begin position="76"/>
        <end position="106"/>
    </location>
</feature>
<feature type="compositionally biased region" description="Low complexity" evidence="1">
    <location>
        <begin position="91"/>
        <end position="106"/>
    </location>
</feature>
<dbReference type="InterPro" id="IPR011250">
    <property type="entry name" value="OMP/PagP_B-barrel"/>
</dbReference>
<dbReference type="SUPFAM" id="SSF56925">
    <property type="entry name" value="OMPA-like"/>
    <property type="match status" value="1"/>
</dbReference>
<evidence type="ECO:0000256" key="2">
    <source>
        <dbReference type="SAM" id="SignalP"/>
    </source>
</evidence>
<comment type="caution">
    <text evidence="3">The sequence shown here is derived from an EMBL/GenBank/DDBJ whole genome shotgun (WGS) entry which is preliminary data.</text>
</comment>
<dbReference type="InterPro" id="IPR025737">
    <property type="entry name" value="FApF"/>
</dbReference>
<sequence>MGRTAAGSGSTALLGLSLALACTPATAQTQPPTSRPAASVQAELDQAKAEIAAQRRQLEAQEARLRALEARIGAAGQVAGPPSEGTQPPRAVAQASAAATPGDPASVVAAAPSGPIGSPVESVGTRPVNSDRPPEVAVLGSEGSVVTRKGQLTAEVQVDYARADRNRALFRGIEIVESVLVGAFNINESRQDIITASVAARYGLTDRLELGVRLPFVQRWDTSVLVPVQGSTANDAAREVDSSAQGRGLGDIELSARYQLLTGRAGLPYLVGNLQVVAPTGSNPFDVPRLSTGEATKAATGAGFWGVSPSVTAILPSDPAVLFGTIGYTHNFGRSVDTVITPVRITYVKPGDAVSFSAGIGISLNERTSMNLGYAQTWAFGTRTRTALINPPASGPSVADSTSRDLQLGRFLFGVTYRATDRASINWSVEVGATDDAADVRSVLRIPLILIAP</sequence>
<feature type="chain" id="PRO_5045566076" evidence="2">
    <location>
        <begin position="28"/>
        <end position="453"/>
    </location>
</feature>
<keyword evidence="4" id="KW-1185">Reference proteome</keyword>
<name>A0ABT9EL19_9SPHN</name>
<feature type="signal peptide" evidence="2">
    <location>
        <begin position="1"/>
        <end position="27"/>
    </location>
</feature>
<dbReference type="PROSITE" id="PS51257">
    <property type="entry name" value="PROKAR_LIPOPROTEIN"/>
    <property type="match status" value="1"/>
</dbReference>
<dbReference type="RefSeq" id="WP_305173374.1">
    <property type="nucleotide sequence ID" value="NZ_JAUUDS010000005.1"/>
</dbReference>
<gene>
    <name evidence="3" type="ORF">Q5H91_10580</name>
</gene>
<accession>A0ABT9EL19</accession>
<keyword evidence="2" id="KW-0732">Signal</keyword>
<proteinExistence type="predicted"/>